<dbReference type="Proteomes" id="UP001221208">
    <property type="component" value="Unassembled WGS sequence"/>
</dbReference>
<comment type="caution">
    <text evidence="2">The sequence shown here is derived from an EMBL/GenBank/DDBJ whole genome shotgun (WGS) entry which is preliminary data.</text>
</comment>
<dbReference type="Pfam" id="PF24733">
    <property type="entry name" value="DUF7684"/>
    <property type="match status" value="1"/>
</dbReference>
<gene>
    <name evidence="2" type="ORF">OIK44_00380</name>
</gene>
<name>A0ABT5JTI2_9BURK</name>
<sequence length="150" mass="17080">MEQERTCLNGRRLIISDRRSFRDDLAASGAIPRVTLLSAWRAEPGSLIFWEEIVEDLLEDGCTYFVCAGDFAEELHDLVDNLIFRQSRCATVATTYHNDDCPSDVINFFVYTTTLEEISNEALLAILEPGLPYDCDLLMSLRNECHLGRR</sequence>
<dbReference type="InterPro" id="IPR056101">
    <property type="entry name" value="DUF7684"/>
</dbReference>
<evidence type="ECO:0000259" key="1">
    <source>
        <dbReference type="Pfam" id="PF24733"/>
    </source>
</evidence>
<reference evidence="2 3" key="1">
    <citation type="submission" date="2022-10" db="EMBL/GenBank/DDBJ databases">
        <title>Janthinobacterium sp. hw3 Genome sequencing.</title>
        <authorList>
            <person name="Park S."/>
        </authorList>
    </citation>
    <scope>NUCLEOTIDE SEQUENCE [LARGE SCALE GENOMIC DNA]</scope>
    <source>
        <strain evidence="3">hw3</strain>
    </source>
</reference>
<dbReference type="EMBL" id="JAQQXR010000001">
    <property type="protein sequence ID" value="MDC8756039.1"/>
    <property type="molecule type" value="Genomic_DNA"/>
</dbReference>
<keyword evidence="3" id="KW-1185">Reference proteome</keyword>
<evidence type="ECO:0000313" key="3">
    <source>
        <dbReference type="Proteomes" id="UP001221208"/>
    </source>
</evidence>
<feature type="domain" description="DUF7684" evidence="1">
    <location>
        <begin position="51"/>
        <end position="126"/>
    </location>
</feature>
<dbReference type="RefSeq" id="WP_273668668.1">
    <property type="nucleotide sequence ID" value="NZ_JAQQXR010000001.1"/>
</dbReference>
<evidence type="ECO:0000313" key="2">
    <source>
        <dbReference type="EMBL" id="MDC8756039.1"/>
    </source>
</evidence>
<protein>
    <recommendedName>
        <fullName evidence="1">DUF7684 domain-containing protein</fullName>
    </recommendedName>
</protein>
<accession>A0ABT5JTI2</accession>
<proteinExistence type="predicted"/>
<organism evidence="2 3">
    <name type="scientific">Janthinobacterium fluminis</name>
    <dbReference type="NCBI Taxonomy" id="2987524"/>
    <lineage>
        <taxon>Bacteria</taxon>
        <taxon>Pseudomonadati</taxon>
        <taxon>Pseudomonadota</taxon>
        <taxon>Betaproteobacteria</taxon>
        <taxon>Burkholderiales</taxon>
        <taxon>Oxalobacteraceae</taxon>
        <taxon>Janthinobacterium</taxon>
    </lineage>
</organism>